<dbReference type="Pfam" id="PF00206">
    <property type="entry name" value="Lyase_1"/>
    <property type="match status" value="1"/>
</dbReference>
<dbReference type="SUPFAM" id="SSF48557">
    <property type="entry name" value="L-aspartase-like"/>
    <property type="match status" value="1"/>
</dbReference>
<proteinExistence type="predicted"/>
<dbReference type="PANTHER" id="PTHR43172:SF1">
    <property type="entry name" value="ADENYLOSUCCINATE LYASE"/>
    <property type="match status" value="1"/>
</dbReference>
<keyword evidence="1" id="KW-0456">Lyase</keyword>
<dbReference type="EMBL" id="MN738983">
    <property type="protein sequence ID" value="QHT34032.1"/>
    <property type="molecule type" value="Genomic_DNA"/>
</dbReference>
<dbReference type="Gene3D" id="1.10.275.60">
    <property type="match status" value="1"/>
</dbReference>
<dbReference type="GO" id="GO:0005829">
    <property type="term" value="C:cytosol"/>
    <property type="evidence" value="ECO:0007669"/>
    <property type="project" value="TreeGrafter"/>
</dbReference>
<dbReference type="PANTHER" id="PTHR43172">
    <property type="entry name" value="ADENYLOSUCCINATE LYASE"/>
    <property type="match status" value="1"/>
</dbReference>
<evidence type="ECO:0000259" key="2">
    <source>
        <dbReference type="Pfam" id="PF00206"/>
    </source>
</evidence>
<feature type="domain" description="Fumarate lyase N-terminal" evidence="2">
    <location>
        <begin position="96"/>
        <end position="320"/>
    </location>
</feature>
<dbReference type="InterPro" id="IPR000362">
    <property type="entry name" value="Fumarate_lyase_fam"/>
</dbReference>
<dbReference type="Gene3D" id="1.20.200.10">
    <property type="entry name" value="Fumarase/aspartase (Central domain)"/>
    <property type="match status" value="1"/>
</dbReference>
<organism evidence="3">
    <name type="scientific">viral metagenome</name>
    <dbReference type="NCBI Taxonomy" id="1070528"/>
    <lineage>
        <taxon>unclassified sequences</taxon>
        <taxon>metagenomes</taxon>
        <taxon>organismal metagenomes</taxon>
    </lineage>
</organism>
<protein>
    <recommendedName>
        <fullName evidence="2">Fumarate lyase N-terminal domain-containing protein</fullName>
    </recommendedName>
</protein>
<dbReference type="InterPro" id="IPR008948">
    <property type="entry name" value="L-Aspartase-like"/>
</dbReference>
<dbReference type="GO" id="GO:0044208">
    <property type="term" value="P:'de novo' AMP biosynthetic process"/>
    <property type="evidence" value="ECO:0007669"/>
    <property type="project" value="TreeGrafter"/>
</dbReference>
<dbReference type="GO" id="GO:0070626">
    <property type="term" value="F:(S)-2-(5-amino-1-(5-phospho-D-ribosyl)imidazole-4-carboxamido) succinate lyase (fumarate-forming) activity"/>
    <property type="evidence" value="ECO:0007669"/>
    <property type="project" value="TreeGrafter"/>
</dbReference>
<dbReference type="Gene3D" id="1.10.40.30">
    <property type="entry name" value="Fumarase/aspartase (C-terminal domain)"/>
    <property type="match status" value="1"/>
</dbReference>
<dbReference type="PROSITE" id="PS00163">
    <property type="entry name" value="FUMARATE_LYASES"/>
    <property type="match status" value="1"/>
</dbReference>
<sequence length="495" mass="56086">MASYISPINSRYKAPVLSKLWSPESKITQMRELWLDLAIFQKELGISIITDEGIEEMRANIYGGGVSNGSNGGDGGGGVVIDYDKINEYEARFKHDIIAHIHAFSDICPSAKPFIHLGATSNFINDNVDMIIIKKSMIQINSYAQELYDTLKSKSLQYKSVPTLAYTHLQQAQLTTVGKRFTMWNADFALDIEILKGLLNNLPFRGLKGTTGTEDTILKLFEGDHSKCELLNKKIANKYGFYDSITICGQTYSRKYDVIVFHVISGFCQSIYKMMNDIRLLSGKGEYYESFGKEQVGSSAMPYKKNPITCEKICSLARYVITQVSAMENTYINQWLERSLDDSAIKRIIYPDCFMLLEHILIESVKCIEGLVINEDHIKKQVALSMHNIITEELIINGVKMGYKRIDIHERIRSILTKPMKSYDEDNKFFNGRCGVSAGISADGSSGYDIENVKRIFEKDEVISKIIENNNVSLEPLDYIGRCVEQIDKFYDVTM</sequence>
<dbReference type="GO" id="GO:0004018">
    <property type="term" value="F:N6-(1,2-dicarboxyethyl)AMP AMP-lyase (fumarate-forming) activity"/>
    <property type="evidence" value="ECO:0007669"/>
    <property type="project" value="TreeGrafter"/>
</dbReference>
<accession>A0A6C0EZ23</accession>
<dbReference type="InterPro" id="IPR020557">
    <property type="entry name" value="Fumarate_lyase_CS"/>
</dbReference>
<dbReference type="InterPro" id="IPR022761">
    <property type="entry name" value="Fumarate_lyase_N"/>
</dbReference>
<dbReference type="PRINTS" id="PR00149">
    <property type="entry name" value="FUMRATELYASE"/>
</dbReference>
<evidence type="ECO:0000313" key="3">
    <source>
        <dbReference type="EMBL" id="QHT34032.1"/>
    </source>
</evidence>
<reference evidence="3" key="1">
    <citation type="journal article" date="2020" name="Nature">
        <title>Giant virus diversity and host interactions through global metagenomics.</title>
        <authorList>
            <person name="Schulz F."/>
            <person name="Roux S."/>
            <person name="Paez-Espino D."/>
            <person name="Jungbluth S."/>
            <person name="Walsh D.A."/>
            <person name="Denef V.J."/>
            <person name="McMahon K.D."/>
            <person name="Konstantinidis K.T."/>
            <person name="Eloe-Fadrosh E.A."/>
            <person name="Kyrpides N.C."/>
            <person name="Woyke T."/>
        </authorList>
    </citation>
    <scope>NUCLEOTIDE SEQUENCE</scope>
    <source>
        <strain evidence="3">GVMAG-M-3300009161-52</strain>
    </source>
</reference>
<evidence type="ECO:0000256" key="1">
    <source>
        <dbReference type="ARBA" id="ARBA00023239"/>
    </source>
</evidence>
<dbReference type="AlphaFoldDB" id="A0A6C0EZ23"/>
<name>A0A6C0EZ23_9ZZZZ</name>